<sequence length="482" mass="51689">MNAAARYSQLLLAFWRQRDLQAPLGRRLVMALLVLIGMAGLIALPPEAGWRLVAGLLLLVDLGVWLAVCGSLQEQNHPTAARTVPGHVRSLKRAALLGWALCTGFTTLLLWAIFPPTGAVPLMLLSCGFIAVFLLWASRMVWLWLLFTLLSPLLGAFNGTLAPAGRALATLWSDHTGLMLLAGLLTQATLVVLAFGAGGARHTARYARQSLMRNAMRLQLDGRQVNAAAWGRPVEWLTRPFGLVLDAWQRRLLACADNGSPANVMARAALVLHGAQHWMYQLMGITVLAVIVLVAFVAVSRVMHVPLATFLPGAFGMGVAIASMGFNPAFALPTALWQSRREQALLCLLPGMPRGAALNRAVATGHLRNAAMAWLATSLVLLALGLAAHNDWLLCLPLAAMPVMVINLTRQPAAMRAPQVTTTVWPVLAFFAVTGLLYGLSRLGAPLALLAVTVPALSAGLLAWRWRVLLRAPAALPTGRLS</sequence>
<accession>A0ABW7FE00</accession>
<gene>
    <name evidence="2" type="ORF">ACG0Z3_03695</name>
</gene>
<name>A0ABW7FE00_9BURK</name>
<feature type="transmembrane region" description="Helical" evidence="1">
    <location>
        <begin position="309"/>
        <end position="332"/>
    </location>
</feature>
<feature type="transmembrane region" description="Helical" evidence="1">
    <location>
        <begin position="177"/>
        <end position="200"/>
    </location>
</feature>
<feature type="transmembrane region" description="Helical" evidence="1">
    <location>
        <begin position="94"/>
        <end position="114"/>
    </location>
</feature>
<feature type="transmembrane region" description="Helical" evidence="1">
    <location>
        <begin position="120"/>
        <end position="137"/>
    </location>
</feature>
<keyword evidence="1" id="KW-1133">Transmembrane helix</keyword>
<keyword evidence="1" id="KW-0812">Transmembrane</keyword>
<keyword evidence="1" id="KW-0472">Membrane</keyword>
<protein>
    <recommendedName>
        <fullName evidence="4">ABC transporter permease</fullName>
    </recommendedName>
</protein>
<feature type="transmembrane region" description="Helical" evidence="1">
    <location>
        <begin position="144"/>
        <end position="165"/>
    </location>
</feature>
<comment type="caution">
    <text evidence="2">The sequence shown here is derived from an EMBL/GenBank/DDBJ whole genome shotgun (WGS) entry which is preliminary data.</text>
</comment>
<reference evidence="2 3" key="1">
    <citation type="submission" date="2024-08" db="EMBL/GenBank/DDBJ databases">
        <authorList>
            <person name="Lu H."/>
        </authorList>
    </citation>
    <scope>NUCLEOTIDE SEQUENCE [LARGE SCALE GENOMIC DNA]</scope>
    <source>
        <strain evidence="2 3">LKC17W</strain>
    </source>
</reference>
<dbReference type="EMBL" id="JBIGHW010000002">
    <property type="protein sequence ID" value="MFG6439777.1"/>
    <property type="molecule type" value="Genomic_DNA"/>
</dbReference>
<feature type="transmembrane region" description="Helical" evidence="1">
    <location>
        <begin position="420"/>
        <end position="440"/>
    </location>
</feature>
<feature type="transmembrane region" description="Helical" evidence="1">
    <location>
        <begin position="446"/>
        <end position="464"/>
    </location>
</feature>
<evidence type="ECO:0000313" key="2">
    <source>
        <dbReference type="EMBL" id="MFG6439777.1"/>
    </source>
</evidence>
<feature type="transmembrane region" description="Helical" evidence="1">
    <location>
        <begin position="282"/>
        <end position="303"/>
    </location>
</feature>
<proteinExistence type="predicted"/>
<evidence type="ECO:0008006" key="4">
    <source>
        <dbReference type="Google" id="ProtNLM"/>
    </source>
</evidence>
<feature type="transmembrane region" description="Helical" evidence="1">
    <location>
        <begin position="24"/>
        <end position="44"/>
    </location>
</feature>
<keyword evidence="3" id="KW-1185">Reference proteome</keyword>
<dbReference type="Proteomes" id="UP001606301">
    <property type="component" value="Unassembled WGS sequence"/>
</dbReference>
<feature type="transmembrane region" description="Helical" evidence="1">
    <location>
        <begin position="50"/>
        <end position="73"/>
    </location>
</feature>
<evidence type="ECO:0000256" key="1">
    <source>
        <dbReference type="SAM" id="Phobius"/>
    </source>
</evidence>
<dbReference type="RefSeq" id="WP_394395434.1">
    <property type="nucleotide sequence ID" value="NZ_JBIGHW010000002.1"/>
</dbReference>
<evidence type="ECO:0000313" key="3">
    <source>
        <dbReference type="Proteomes" id="UP001606301"/>
    </source>
</evidence>
<organism evidence="2 3">
    <name type="scientific">Pelomonas margarita</name>
    <dbReference type="NCBI Taxonomy" id="3299031"/>
    <lineage>
        <taxon>Bacteria</taxon>
        <taxon>Pseudomonadati</taxon>
        <taxon>Pseudomonadota</taxon>
        <taxon>Betaproteobacteria</taxon>
        <taxon>Burkholderiales</taxon>
        <taxon>Sphaerotilaceae</taxon>
        <taxon>Roseateles</taxon>
    </lineage>
</organism>